<evidence type="ECO:0000313" key="2">
    <source>
        <dbReference type="Proteomes" id="UP000255534"/>
    </source>
</evidence>
<organism evidence="1 2">
    <name type="scientific">Salmonella enterica I</name>
    <dbReference type="NCBI Taxonomy" id="59201"/>
    <lineage>
        <taxon>Bacteria</taxon>
        <taxon>Pseudomonadati</taxon>
        <taxon>Pseudomonadota</taxon>
        <taxon>Gammaproteobacteria</taxon>
        <taxon>Enterobacterales</taxon>
        <taxon>Enterobacteriaceae</taxon>
        <taxon>Salmonella</taxon>
    </lineage>
</organism>
<proteinExistence type="predicted"/>
<dbReference type="Proteomes" id="UP000255534">
    <property type="component" value="Unassembled WGS sequence"/>
</dbReference>
<evidence type="ECO:0000313" key="1">
    <source>
        <dbReference type="EMBL" id="SUG69848.1"/>
    </source>
</evidence>
<gene>
    <name evidence="1" type="ORF">NCTC5798_00936</name>
</gene>
<name>A0A379UNF7_SALET</name>
<dbReference type="AlphaFoldDB" id="A0A379UNF7"/>
<sequence length="178" mass="19812">MTLLSGKTTLVLCLSSILCGCTTNGLPTPYSINLSFPVITQNQINSGGYYINDAEQIRTTDGLCLDAGPDQQNRLTLRECKHVQSQLFSFHRDRITQVRNVWMPQDKVQKKAHQSFFIHARVMITSAGSLMITKLRGNRAENAWAQIALLSEKATLLCWPIAILVAPWNLPSGSRTPL</sequence>
<dbReference type="PROSITE" id="PS51257">
    <property type="entry name" value="PROKAR_LIPOPROTEIN"/>
    <property type="match status" value="1"/>
</dbReference>
<protein>
    <submittedName>
        <fullName evidence="1">EnvE</fullName>
    </submittedName>
</protein>
<accession>A0A379UNF7</accession>
<dbReference type="EMBL" id="UGXK01000001">
    <property type="protein sequence ID" value="SUG69848.1"/>
    <property type="molecule type" value="Genomic_DNA"/>
</dbReference>
<reference evidence="1 2" key="1">
    <citation type="submission" date="2018-06" db="EMBL/GenBank/DDBJ databases">
        <authorList>
            <consortium name="Pathogen Informatics"/>
            <person name="Doyle S."/>
        </authorList>
    </citation>
    <scope>NUCLEOTIDE SEQUENCE [LARGE SCALE GENOMIC DNA]</scope>
    <source>
        <strain evidence="1 2">NCTC5798</strain>
    </source>
</reference>